<feature type="domain" description="Polysaccharide chain length determinant N-terminal" evidence="9">
    <location>
        <begin position="31"/>
        <end position="115"/>
    </location>
</feature>
<evidence type="ECO:0000256" key="1">
    <source>
        <dbReference type="ARBA" id="ARBA00004651"/>
    </source>
</evidence>
<dbReference type="Proteomes" id="UP001626536">
    <property type="component" value="Chromosome"/>
</dbReference>
<name>A0ABZ0HWA8_9HYPH</name>
<organism evidence="11 12">
    <name type="scientific">Methylocapsa polymorpha</name>
    <dbReference type="NCBI Taxonomy" id="3080828"/>
    <lineage>
        <taxon>Bacteria</taxon>
        <taxon>Pseudomonadati</taxon>
        <taxon>Pseudomonadota</taxon>
        <taxon>Alphaproteobacteria</taxon>
        <taxon>Hyphomicrobiales</taxon>
        <taxon>Beijerinckiaceae</taxon>
        <taxon>Methylocapsa</taxon>
    </lineage>
</organism>
<protein>
    <submittedName>
        <fullName evidence="11">Polysaccharide biosynthesis tyrosine autokinase</fullName>
        <ecNumber evidence="11">2.7.10.2</ecNumber>
    </submittedName>
</protein>
<dbReference type="InterPro" id="IPR033756">
    <property type="entry name" value="YlxH/NBP35"/>
</dbReference>
<dbReference type="GO" id="GO:0004715">
    <property type="term" value="F:non-membrane spanning protein tyrosine kinase activity"/>
    <property type="evidence" value="ECO:0007669"/>
    <property type="project" value="UniProtKB-EC"/>
</dbReference>
<dbReference type="PANTHER" id="PTHR32309:SF13">
    <property type="entry name" value="FERRIC ENTEROBACTIN TRANSPORT PROTEIN FEPE"/>
    <property type="match status" value="1"/>
</dbReference>
<evidence type="ECO:0000313" key="12">
    <source>
        <dbReference type="Proteomes" id="UP001626536"/>
    </source>
</evidence>
<evidence type="ECO:0000256" key="4">
    <source>
        <dbReference type="ARBA" id="ARBA00022741"/>
    </source>
</evidence>
<dbReference type="Gene3D" id="3.40.50.300">
    <property type="entry name" value="P-loop containing nucleotide triphosphate hydrolases"/>
    <property type="match status" value="1"/>
</dbReference>
<evidence type="ECO:0000313" key="11">
    <source>
        <dbReference type="EMBL" id="WOJ91587.1"/>
    </source>
</evidence>
<dbReference type="InterPro" id="IPR050445">
    <property type="entry name" value="Bact_polysacc_biosynth/exp"/>
</dbReference>
<keyword evidence="6 8" id="KW-1133">Transmembrane helix</keyword>
<dbReference type="InterPro" id="IPR032807">
    <property type="entry name" value="GNVR"/>
</dbReference>
<evidence type="ECO:0000259" key="10">
    <source>
        <dbReference type="Pfam" id="PF13807"/>
    </source>
</evidence>
<keyword evidence="3 8" id="KW-0812">Transmembrane</keyword>
<keyword evidence="5" id="KW-0067">ATP-binding</keyword>
<dbReference type="PANTHER" id="PTHR32309">
    <property type="entry name" value="TYROSINE-PROTEIN KINASE"/>
    <property type="match status" value="1"/>
</dbReference>
<dbReference type="EC" id="2.7.10.2" evidence="11"/>
<evidence type="ECO:0000256" key="6">
    <source>
        <dbReference type="ARBA" id="ARBA00022989"/>
    </source>
</evidence>
<evidence type="ECO:0000256" key="5">
    <source>
        <dbReference type="ARBA" id="ARBA00022840"/>
    </source>
</evidence>
<dbReference type="NCBIfam" id="TIGR01007">
    <property type="entry name" value="eps_fam"/>
    <property type="match status" value="1"/>
</dbReference>
<evidence type="ECO:0000256" key="3">
    <source>
        <dbReference type="ARBA" id="ARBA00022692"/>
    </source>
</evidence>
<keyword evidence="12" id="KW-1185">Reference proteome</keyword>
<keyword evidence="2" id="KW-1003">Cell membrane</keyword>
<dbReference type="CDD" id="cd05387">
    <property type="entry name" value="BY-kinase"/>
    <property type="match status" value="1"/>
</dbReference>
<evidence type="ECO:0000256" key="7">
    <source>
        <dbReference type="ARBA" id="ARBA00023136"/>
    </source>
</evidence>
<proteinExistence type="predicted"/>
<feature type="domain" description="Tyrosine-protein kinase G-rich" evidence="10">
    <location>
        <begin position="397"/>
        <end position="475"/>
    </location>
</feature>
<keyword evidence="7 8" id="KW-0472">Membrane</keyword>
<dbReference type="InterPro" id="IPR003856">
    <property type="entry name" value="LPS_length_determ_N"/>
</dbReference>
<dbReference type="Pfam" id="PF10609">
    <property type="entry name" value="ParA"/>
    <property type="match status" value="1"/>
</dbReference>
<accession>A0ABZ0HWA8</accession>
<reference evidence="11 12" key="1">
    <citation type="submission" date="2023-10" db="EMBL/GenBank/DDBJ databases">
        <title>Novel methanotroph of the genus Methylocapsa from a subarctic wetland.</title>
        <authorList>
            <person name="Belova S.E."/>
            <person name="Oshkin I.Y."/>
            <person name="Miroshnikov K."/>
            <person name="Dedysh S.N."/>
        </authorList>
    </citation>
    <scope>NUCLEOTIDE SEQUENCE [LARGE SCALE GENOMIC DNA]</scope>
    <source>
        <strain evidence="11 12">RX1</strain>
    </source>
</reference>
<dbReference type="RefSeq" id="WP_407341174.1">
    <property type="nucleotide sequence ID" value="NZ_CP136862.1"/>
</dbReference>
<dbReference type="Pfam" id="PF02706">
    <property type="entry name" value="Wzz"/>
    <property type="match status" value="1"/>
</dbReference>
<evidence type="ECO:0000256" key="8">
    <source>
        <dbReference type="SAM" id="Phobius"/>
    </source>
</evidence>
<evidence type="ECO:0000256" key="2">
    <source>
        <dbReference type="ARBA" id="ARBA00022475"/>
    </source>
</evidence>
<dbReference type="Pfam" id="PF13807">
    <property type="entry name" value="GNVR"/>
    <property type="match status" value="1"/>
</dbReference>
<evidence type="ECO:0000259" key="9">
    <source>
        <dbReference type="Pfam" id="PF02706"/>
    </source>
</evidence>
<keyword evidence="11" id="KW-0808">Transferase</keyword>
<feature type="transmembrane region" description="Helical" evidence="8">
    <location>
        <begin position="38"/>
        <end position="57"/>
    </location>
</feature>
<dbReference type="InterPro" id="IPR027417">
    <property type="entry name" value="P-loop_NTPase"/>
</dbReference>
<comment type="subcellular location">
    <subcellularLocation>
        <location evidence="1">Cell membrane</location>
        <topology evidence="1">Multi-pass membrane protein</topology>
    </subcellularLocation>
</comment>
<dbReference type="InterPro" id="IPR005702">
    <property type="entry name" value="Wzc-like_C"/>
</dbReference>
<keyword evidence="4" id="KW-0547">Nucleotide-binding</keyword>
<gene>
    <name evidence="11" type="ORF">RZS28_00135</name>
</gene>
<dbReference type="EMBL" id="CP136862">
    <property type="protein sequence ID" value="WOJ91587.1"/>
    <property type="molecule type" value="Genomic_DNA"/>
</dbReference>
<sequence>MLQINKRPPLSGRDPDKAGAASLIDALNGAVRILRRQLPIVVVVMVCSVALAALYLFNTPPRYTATGTMVIDTRKLQLLEKQSVLGDIQIDASTVQTQVEVLKSENISLAVIRKLHLTEDPEFVGEPSTGLVSSIFGFLPKLLGRGDSGPPSQFELEQTALQQFDGARTVARQGLTYVIDVGFTSLDPEKAARIVNTLVESYIEDQLDAKYQAAHRAGVWLLERIKELRTQATAAERAVVDFKEKNNIVDTGGTGGKLMNEQQLTEVNSQLILASAATAEAKARVDRIQAVMKQDVPDASVADALHSEVITKLRQQYLEDSQRESIFAQKYGASHLAVINLRTQMQEIKRSIEDEMRKIAGTYESDYQIALTRENSLRNSLANVVMESQSSGIAQVQLRELKSSADTARTLYDNFLQRYMEAVQQQEAVPISETRLISPATRPLKKSSPKGMLTLLVALAGGGVLSFGFAYLREASDGVLRTTDQVEDILHVNCLAMVPALKLPSPQGEGKSGEADGSFAERSLAGGQDLLRQVVDAPLSRYADAIRSVKGGSGRLAKKGGQSDASILEQKPAGSRNFLHYVVDAPFSRYAEAIRSVKIAADLSGVLKSHKVIGLTSTLPNEGKSTIAANLAHLIADAGGNVILVDADLRSPSLSTWLAPNAPGMIDVVIGNIPLDAAVTTLPASRLHFLAAGATSKLPHTNEILASAAMKHVIDTLRAAYDYIIVDLSPVAPIVDVRATGHIIDTYVYVIEWGQTKIDVVERGLSEAQPIYDRLLGVVLNKVDTSTQNRYERYHGNHYHRKYYSKYGYLE</sequence>
<dbReference type="SUPFAM" id="SSF52540">
    <property type="entry name" value="P-loop containing nucleoside triphosphate hydrolases"/>
    <property type="match status" value="1"/>
</dbReference>